<accession>A0A0H4TM06</accession>
<organism evidence="1">
    <name type="scientific">uncultured delta proteobacterium Rifle_16ft_4_minimus_1997</name>
    <dbReference type="NCBI Taxonomy" id="1665176"/>
    <lineage>
        <taxon>Bacteria</taxon>
        <taxon>Deltaproteobacteria</taxon>
        <taxon>environmental samples</taxon>
    </lineage>
</organism>
<reference evidence="1" key="1">
    <citation type="journal article" date="2015" name="ISME J.">
        <title>Aquifer environment selects for microbial species cohorts in sediment and groundwater.</title>
        <authorList>
            <person name="Hug L.A."/>
            <person name="Thomas B.C."/>
            <person name="Brown C.T."/>
            <person name="Frischkorn K.R."/>
            <person name="Williams K.H."/>
            <person name="Tringe S.G."/>
            <person name="Banfield J.F."/>
        </authorList>
    </citation>
    <scope>NUCLEOTIDE SEQUENCE</scope>
</reference>
<dbReference type="AlphaFoldDB" id="A0A0H4TM06"/>
<dbReference type="Pfam" id="PF01042">
    <property type="entry name" value="Ribonuc_L-PSP"/>
    <property type="match status" value="1"/>
</dbReference>
<dbReference type="InterPro" id="IPR006175">
    <property type="entry name" value="YjgF/YER057c/UK114"/>
</dbReference>
<dbReference type="Gene3D" id="3.30.1330.40">
    <property type="entry name" value="RutC-like"/>
    <property type="match status" value="1"/>
</dbReference>
<name>A0A0H4TM06_9DELT</name>
<evidence type="ECO:0000313" key="1">
    <source>
        <dbReference type="EMBL" id="AKQ01594.1"/>
    </source>
</evidence>
<dbReference type="EMBL" id="KT006970">
    <property type="protein sequence ID" value="AKQ01594.1"/>
    <property type="molecule type" value="Genomic_DNA"/>
</dbReference>
<dbReference type="PANTHER" id="PTHR43857:SF1">
    <property type="entry name" value="YJGH FAMILY PROTEIN"/>
    <property type="match status" value="1"/>
</dbReference>
<protein>
    <submittedName>
        <fullName evidence="1">Endoribonuclease L-PSP</fullName>
    </submittedName>
</protein>
<dbReference type="CDD" id="cd00448">
    <property type="entry name" value="YjgF_YER057c_UK114_family"/>
    <property type="match status" value="1"/>
</dbReference>
<proteinExistence type="predicted"/>
<sequence length="133" mass="14489">MEAIVINPPQLVQPRGYNHGFKITGAATLLFLGGQVGWDQDGRLVGEDDVVAQFDKALQNILAVVKAAGGEPESIVKLNLYVTDKEAYLAAQKELGLVYRRHMGKHFPTMTLVEVKSLYEPGAKVEIEGLAVL</sequence>
<dbReference type="InterPro" id="IPR035959">
    <property type="entry name" value="RutC-like_sf"/>
</dbReference>
<dbReference type="PANTHER" id="PTHR43857">
    <property type="entry name" value="BLR7761 PROTEIN"/>
    <property type="match status" value="1"/>
</dbReference>
<dbReference type="SUPFAM" id="SSF55298">
    <property type="entry name" value="YjgF-like"/>
    <property type="match status" value="1"/>
</dbReference>